<dbReference type="GO" id="GO:0045004">
    <property type="term" value="P:DNA replication proofreading"/>
    <property type="evidence" value="ECO:0007669"/>
    <property type="project" value="TreeGrafter"/>
</dbReference>
<dbReference type="PANTHER" id="PTHR30231">
    <property type="entry name" value="DNA POLYMERASE III SUBUNIT EPSILON"/>
    <property type="match status" value="1"/>
</dbReference>
<proteinExistence type="predicted"/>
<dbReference type="GO" id="GO:0003887">
    <property type="term" value="F:DNA-directed DNA polymerase activity"/>
    <property type="evidence" value="ECO:0007669"/>
    <property type="project" value="InterPro"/>
</dbReference>
<feature type="domain" description="Exonuclease" evidence="4">
    <location>
        <begin position="55"/>
        <end position="222"/>
    </location>
</feature>
<evidence type="ECO:0000313" key="6">
    <source>
        <dbReference type="Proteomes" id="UP000192907"/>
    </source>
</evidence>
<reference evidence="6" key="1">
    <citation type="submission" date="2017-04" db="EMBL/GenBank/DDBJ databases">
        <authorList>
            <person name="Varghese N."/>
            <person name="Submissions S."/>
        </authorList>
    </citation>
    <scope>NUCLEOTIDE SEQUENCE [LARGE SCALE GENOMIC DNA]</scope>
    <source>
        <strain evidence="6">RKEM611</strain>
    </source>
</reference>
<evidence type="ECO:0000256" key="3">
    <source>
        <dbReference type="SAM" id="MobiDB-lite"/>
    </source>
</evidence>
<comment type="function">
    <text evidence="1">DNA polymerase III is a complex, multichain enzyme responsible for most of the replicative synthesis in bacteria. The epsilon subunit contain the editing function and is a proofreading 3'-5' exonuclease.</text>
</comment>
<comment type="subunit">
    <text evidence="2">DNA polymerase III contains a core (composed of alpha, epsilon and theta chains) that associates with a tau subunit. This core dimerizes to form the POLIII' complex. PolIII' associates with the gamma complex (composed of gamma, delta, delta', psi and chi chains) and with the beta chain to form the complete DNA polymerase III complex.</text>
</comment>
<evidence type="ECO:0000256" key="2">
    <source>
        <dbReference type="ARBA" id="ARBA00026073"/>
    </source>
</evidence>
<dbReference type="NCBIfam" id="TIGR00573">
    <property type="entry name" value="dnaq"/>
    <property type="match status" value="1"/>
</dbReference>
<dbReference type="InterPro" id="IPR012337">
    <property type="entry name" value="RNaseH-like_sf"/>
</dbReference>
<sequence>MDANSGKTSRNHGQEKRKKRSGSRPYQRRSKKKNNLAVTLKGKTRHLHAKIMEGSYIAFDIETTGGNPERNGITEIFALRYDNGKVVDTFCSMVNPKVPIPPIVRRMTGITNKMVKDAPLIEDVMPGFVEFIGDDVLVSHNTIGDMKFIRHFSQQVLGEMVSNYYLCTHLLVEKLVSEAPDKSLKGLADFFHLPADDKLHRAKADAFLTLELFKKLQDKLVEKGIDRIIDAIRFQGDYESGTRLGWGVDPEVLKGLPETTGIFYLYDYAGRITFLSSAHNIAKEVRKLQRFSSLPKQLLKSVLASTEVRFAETSTAFAAALAEAEGLKENDLRFDPANWHQRTANFLFVKQEDDSYRVGTGPLSHDVVFALGPIRGGKEVSILMDHFSNIFEQKISKKGLKLSLKEGGVLLDFLEGRRRREGLVDRVLSALPSFFASNKAESLRDQLNSIDVPMELHKLDACSGIIAVPRGDAWHVHTVAAGVPDEELVLHGDLVQALTESRLNVKLYKKIKRLVLKRRKQTQALPYGEAVLINRMFWWAYFGSRHEDVRVYQVDELPSLLTSAIPS</sequence>
<dbReference type="InterPro" id="IPR013520">
    <property type="entry name" value="Ribonucl_H"/>
</dbReference>
<keyword evidence="5" id="KW-0269">Exonuclease</keyword>
<dbReference type="Proteomes" id="UP000192907">
    <property type="component" value="Unassembled WGS sequence"/>
</dbReference>
<feature type="compositionally biased region" description="Basic residues" evidence="3">
    <location>
        <begin position="15"/>
        <end position="34"/>
    </location>
</feature>
<dbReference type="FunFam" id="3.30.420.10:FF:000045">
    <property type="entry name" value="3'-5' exonuclease DinG"/>
    <property type="match status" value="1"/>
</dbReference>
<dbReference type="OrthoDB" id="9803913at2"/>
<evidence type="ECO:0000256" key="1">
    <source>
        <dbReference type="ARBA" id="ARBA00025483"/>
    </source>
</evidence>
<evidence type="ECO:0000313" key="5">
    <source>
        <dbReference type="EMBL" id="SMF05479.1"/>
    </source>
</evidence>
<dbReference type="CDD" id="cd06127">
    <property type="entry name" value="DEDDh"/>
    <property type="match status" value="1"/>
</dbReference>
<feature type="region of interest" description="Disordered" evidence="3">
    <location>
        <begin position="1"/>
        <end position="36"/>
    </location>
</feature>
<protein>
    <submittedName>
        <fullName evidence="5">Exonuclease, DNA polymerase III, epsilon subunit family</fullName>
    </submittedName>
</protein>
<dbReference type="PANTHER" id="PTHR30231:SF41">
    <property type="entry name" value="DNA POLYMERASE III SUBUNIT EPSILON"/>
    <property type="match status" value="1"/>
</dbReference>
<dbReference type="RefSeq" id="WP_132316915.1">
    <property type="nucleotide sequence ID" value="NZ_FWZT01000004.1"/>
</dbReference>
<dbReference type="GO" id="GO:0008408">
    <property type="term" value="F:3'-5' exonuclease activity"/>
    <property type="evidence" value="ECO:0007669"/>
    <property type="project" value="TreeGrafter"/>
</dbReference>
<dbReference type="SUPFAM" id="SSF53098">
    <property type="entry name" value="Ribonuclease H-like"/>
    <property type="match status" value="1"/>
</dbReference>
<dbReference type="Gene3D" id="3.30.420.10">
    <property type="entry name" value="Ribonuclease H-like superfamily/Ribonuclease H"/>
    <property type="match status" value="1"/>
</dbReference>
<evidence type="ECO:0000259" key="4">
    <source>
        <dbReference type="SMART" id="SM00479"/>
    </source>
</evidence>
<dbReference type="InterPro" id="IPR006054">
    <property type="entry name" value="DnaQ"/>
</dbReference>
<accession>A0A1Y6BI98</accession>
<dbReference type="InterPro" id="IPR036397">
    <property type="entry name" value="RNaseH_sf"/>
</dbReference>
<dbReference type="STRING" id="1513793.SAMN06296036_10474"/>
<name>A0A1Y6BI98_9BACT</name>
<keyword evidence="5" id="KW-0378">Hydrolase</keyword>
<dbReference type="EMBL" id="FWZT01000004">
    <property type="protein sequence ID" value="SMF05479.1"/>
    <property type="molecule type" value="Genomic_DNA"/>
</dbReference>
<organism evidence="5 6">
    <name type="scientific">Pseudobacteriovorax antillogorgiicola</name>
    <dbReference type="NCBI Taxonomy" id="1513793"/>
    <lineage>
        <taxon>Bacteria</taxon>
        <taxon>Pseudomonadati</taxon>
        <taxon>Bdellovibrionota</taxon>
        <taxon>Oligoflexia</taxon>
        <taxon>Oligoflexales</taxon>
        <taxon>Pseudobacteriovoracaceae</taxon>
        <taxon>Pseudobacteriovorax</taxon>
    </lineage>
</organism>
<dbReference type="GO" id="GO:0005829">
    <property type="term" value="C:cytosol"/>
    <property type="evidence" value="ECO:0007669"/>
    <property type="project" value="TreeGrafter"/>
</dbReference>
<gene>
    <name evidence="5" type="ORF">SAMN06296036_10474</name>
</gene>
<keyword evidence="6" id="KW-1185">Reference proteome</keyword>
<keyword evidence="5" id="KW-0540">Nuclease</keyword>
<dbReference type="GO" id="GO:0003677">
    <property type="term" value="F:DNA binding"/>
    <property type="evidence" value="ECO:0007669"/>
    <property type="project" value="InterPro"/>
</dbReference>
<dbReference type="Pfam" id="PF00929">
    <property type="entry name" value="RNase_T"/>
    <property type="match status" value="1"/>
</dbReference>
<dbReference type="AlphaFoldDB" id="A0A1Y6BI98"/>
<dbReference type="SMART" id="SM00479">
    <property type="entry name" value="EXOIII"/>
    <property type="match status" value="1"/>
</dbReference>